<proteinExistence type="predicted"/>
<evidence type="ECO:0000313" key="3">
    <source>
        <dbReference type="EMBL" id="AUN29304.1"/>
    </source>
</evidence>
<dbReference type="Pfam" id="PF13280">
    <property type="entry name" value="WYL"/>
    <property type="match status" value="1"/>
</dbReference>
<keyword evidence="4" id="KW-1185">Reference proteome</keyword>
<dbReference type="InterPro" id="IPR026881">
    <property type="entry name" value="WYL_dom"/>
</dbReference>
<organism evidence="3 4">
    <name type="scientific">Niveispirillum cyanobacteriorum</name>
    <dbReference type="NCBI Taxonomy" id="1612173"/>
    <lineage>
        <taxon>Bacteria</taxon>
        <taxon>Pseudomonadati</taxon>
        <taxon>Pseudomonadota</taxon>
        <taxon>Alphaproteobacteria</taxon>
        <taxon>Rhodospirillales</taxon>
        <taxon>Azospirillaceae</taxon>
        <taxon>Niveispirillum</taxon>
    </lineage>
</organism>
<evidence type="ECO:0000259" key="2">
    <source>
        <dbReference type="Pfam" id="PF13280"/>
    </source>
</evidence>
<evidence type="ECO:0000259" key="1">
    <source>
        <dbReference type="Pfam" id="PF08279"/>
    </source>
</evidence>
<dbReference type="PANTHER" id="PTHR34580">
    <property type="match status" value="1"/>
</dbReference>
<sequence>MRRADRLFQIIQILRRAPRPITADAIAAELETSKRSIYRDIATLIGQRVPIRGEAGVGYMLEGGFDMPPLMLTPDEIEVAMLGAQWVSRHGDPVLARAAADLMAKIEAAVPEDLRPVVQRPASVAPPRPRAVEDSIDMVALRAAIHAGHRLYLTYRDEQGRETVRSVWPVLIAYFDNARTLAAWCEMRADFRHFRTDRVVRAEFTGERYPERPAALRARWRKSLDRAENC</sequence>
<dbReference type="InterPro" id="IPR036390">
    <property type="entry name" value="WH_DNA-bd_sf"/>
</dbReference>
<dbReference type="AlphaFoldDB" id="A0A2K9N896"/>
<dbReference type="OrthoDB" id="9807255at2"/>
<dbReference type="Pfam" id="PF08279">
    <property type="entry name" value="HTH_11"/>
    <property type="match status" value="1"/>
</dbReference>
<feature type="domain" description="Helix-turn-helix type 11" evidence="1">
    <location>
        <begin position="6"/>
        <end position="59"/>
    </location>
</feature>
<gene>
    <name evidence="3" type="ORF">C0V82_02880</name>
</gene>
<dbReference type="InterPro" id="IPR013196">
    <property type="entry name" value="HTH_11"/>
</dbReference>
<dbReference type="KEGG" id="ncb:C0V82_02880"/>
<dbReference type="InterPro" id="IPR051534">
    <property type="entry name" value="CBASS_pafABC_assoc_protein"/>
</dbReference>
<dbReference type="SUPFAM" id="SSF46785">
    <property type="entry name" value="Winged helix' DNA-binding domain"/>
    <property type="match status" value="1"/>
</dbReference>
<accession>A0A2K9N896</accession>
<dbReference type="PANTHER" id="PTHR34580:SF3">
    <property type="entry name" value="PROTEIN PAFB"/>
    <property type="match status" value="1"/>
</dbReference>
<name>A0A2K9N896_9PROT</name>
<protein>
    <submittedName>
        <fullName evidence="3">YafY family transcriptional regulator</fullName>
    </submittedName>
</protein>
<feature type="domain" description="WYL" evidence="2">
    <location>
        <begin position="140"/>
        <end position="203"/>
    </location>
</feature>
<dbReference type="Proteomes" id="UP000234752">
    <property type="component" value="Chromosome eg_1"/>
</dbReference>
<reference evidence="3 4" key="1">
    <citation type="submission" date="2017-12" db="EMBL/GenBank/DDBJ databases">
        <title>Genomes of bacteria within cyanobacterial aggregates.</title>
        <authorList>
            <person name="Cai H."/>
        </authorList>
    </citation>
    <scope>NUCLEOTIDE SEQUENCE [LARGE SCALE GENOMIC DNA]</scope>
    <source>
        <strain evidence="3 4">TH16</strain>
    </source>
</reference>
<dbReference type="RefSeq" id="WP_102111043.1">
    <property type="nucleotide sequence ID" value="NZ_BMGN01000004.1"/>
</dbReference>
<dbReference type="Gene3D" id="1.10.10.10">
    <property type="entry name" value="Winged helix-like DNA-binding domain superfamily/Winged helix DNA-binding domain"/>
    <property type="match status" value="1"/>
</dbReference>
<evidence type="ECO:0000313" key="4">
    <source>
        <dbReference type="Proteomes" id="UP000234752"/>
    </source>
</evidence>
<dbReference type="EMBL" id="CP025611">
    <property type="protein sequence ID" value="AUN29304.1"/>
    <property type="molecule type" value="Genomic_DNA"/>
</dbReference>
<dbReference type="InterPro" id="IPR036388">
    <property type="entry name" value="WH-like_DNA-bd_sf"/>
</dbReference>
<dbReference type="PROSITE" id="PS52050">
    <property type="entry name" value="WYL"/>
    <property type="match status" value="1"/>
</dbReference>